<dbReference type="SMART" id="SM00471">
    <property type="entry name" value="HDc"/>
    <property type="match status" value="1"/>
</dbReference>
<dbReference type="Gene3D" id="1.10.3210.10">
    <property type="entry name" value="Hypothetical protein af1432"/>
    <property type="match status" value="1"/>
</dbReference>
<evidence type="ECO:0000313" key="3">
    <source>
        <dbReference type="Proteomes" id="UP000274033"/>
    </source>
</evidence>
<keyword evidence="3" id="KW-1185">Reference proteome</keyword>
<feature type="domain" description="HD-GYP" evidence="1">
    <location>
        <begin position="118"/>
        <end position="315"/>
    </location>
</feature>
<comment type="caution">
    <text evidence="2">The sequence shown here is derived from an EMBL/GenBank/DDBJ whole genome shotgun (WGS) entry which is preliminary data.</text>
</comment>
<name>A0A3N9UCI9_9BACI</name>
<dbReference type="PANTHER" id="PTHR43155">
    <property type="entry name" value="CYCLIC DI-GMP PHOSPHODIESTERASE PA4108-RELATED"/>
    <property type="match status" value="1"/>
</dbReference>
<organism evidence="2 3">
    <name type="scientific">Lysinibacillus composti</name>
    <dbReference type="NCBI Taxonomy" id="720633"/>
    <lineage>
        <taxon>Bacteria</taxon>
        <taxon>Bacillati</taxon>
        <taxon>Bacillota</taxon>
        <taxon>Bacilli</taxon>
        <taxon>Bacillales</taxon>
        <taxon>Bacillaceae</taxon>
        <taxon>Lysinibacillus</taxon>
    </lineage>
</organism>
<evidence type="ECO:0000313" key="2">
    <source>
        <dbReference type="EMBL" id="RQW74041.1"/>
    </source>
</evidence>
<gene>
    <name evidence="2" type="ORF">EBB45_13940</name>
</gene>
<sequence length="358" mass="40726">MEATYIKVSDLQLGEVVAEDIYANTQHPILFKDTEITNEHLQIFSAFNISKVIVYIEDGEENQQKKQSSTEETIVQELSFEMMYKSAVNQFEREFLSWEAGSIIDIAKVRTIILPLVDEVLKDRTKVYKLNNYSVPKKYLYHHCIATGIISSILASKLGFDRGYILQVAIAGVLADCGMSKIAKRIRDKKGSLSEVEFKEIRRHPLYSFNMVKDLTALKKEMKVAIYQHHERLDGSGYIEGKKLGDDISFFSQIIAVADTFHAMTSERIYRAKESPFKVVEMIKESEFGKFDIKVVSALISTIAHIPIGTTVELSNLEKGEVMFNNSYSPTRPLVKLMSTSEIIDLASHRNLYISRII</sequence>
<dbReference type="EMBL" id="RRCT01000013">
    <property type="protein sequence ID" value="RQW74041.1"/>
    <property type="molecule type" value="Genomic_DNA"/>
</dbReference>
<dbReference type="CDD" id="cd00077">
    <property type="entry name" value="HDc"/>
    <property type="match status" value="1"/>
</dbReference>
<dbReference type="InterPro" id="IPR003607">
    <property type="entry name" value="HD/PDEase_dom"/>
</dbReference>
<dbReference type="Proteomes" id="UP000274033">
    <property type="component" value="Unassembled WGS sequence"/>
</dbReference>
<dbReference type="RefSeq" id="WP_124765759.1">
    <property type="nucleotide sequence ID" value="NZ_JAFBDY010000013.1"/>
</dbReference>
<dbReference type="SUPFAM" id="SSF109604">
    <property type="entry name" value="HD-domain/PDEase-like"/>
    <property type="match status" value="1"/>
</dbReference>
<evidence type="ECO:0000259" key="1">
    <source>
        <dbReference type="PROSITE" id="PS51832"/>
    </source>
</evidence>
<accession>A0A3N9UCI9</accession>
<dbReference type="PANTHER" id="PTHR43155:SF2">
    <property type="entry name" value="CYCLIC DI-GMP PHOSPHODIESTERASE PA4108"/>
    <property type="match status" value="1"/>
</dbReference>
<dbReference type="AlphaFoldDB" id="A0A3N9UCI9"/>
<dbReference type="PROSITE" id="PS51832">
    <property type="entry name" value="HD_GYP"/>
    <property type="match status" value="1"/>
</dbReference>
<protein>
    <submittedName>
        <fullName evidence="2">HD-GYP domain-containing protein</fullName>
    </submittedName>
</protein>
<reference evidence="2 3" key="1">
    <citation type="journal article" date="2013" name="J. Microbiol.">
        <title>Lysinibacillus chungkukjangi sp. nov., isolated from Chungkukjang, Korean fermented soybean food.</title>
        <authorList>
            <person name="Kim S.J."/>
            <person name="Jang Y.H."/>
            <person name="Hamada M."/>
            <person name="Ahn J.H."/>
            <person name="Weon H.Y."/>
            <person name="Suzuki K."/>
            <person name="Whang K.S."/>
            <person name="Kwon S.W."/>
        </authorList>
    </citation>
    <scope>NUCLEOTIDE SEQUENCE [LARGE SCALE GENOMIC DNA]</scope>
    <source>
        <strain evidence="2 3">MCCC 1A12701</strain>
    </source>
</reference>
<dbReference type="OrthoDB" id="9759601at2"/>
<dbReference type="InterPro" id="IPR037522">
    <property type="entry name" value="HD_GYP_dom"/>
</dbReference>
<dbReference type="Pfam" id="PF13487">
    <property type="entry name" value="HD_5"/>
    <property type="match status" value="1"/>
</dbReference>
<proteinExistence type="predicted"/>